<keyword evidence="2" id="KW-1133">Transmembrane helix</keyword>
<proteinExistence type="predicted"/>
<evidence type="ECO:0000256" key="1">
    <source>
        <dbReference type="SAM" id="MobiDB-lite"/>
    </source>
</evidence>
<dbReference type="Proteomes" id="UP001597111">
    <property type="component" value="Unassembled WGS sequence"/>
</dbReference>
<name>A0ABD6B4Y6_9EURY</name>
<feature type="compositionally biased region" description="Acidic residues" evidence="1">
    <location>
        <begin position="179"/>
        <end position="199"/>
    </location>
</feature>
<keyword evidence="4" id="KW-1185">Reference proteome</keyword>
<evidence type="ECO:0000313" key="3">
    <source>
        <dbReference type="EMBL" id="MFD1525489.1"/>
    </source>
</evidence>
<dbReference type="AlphaFoldDB" id="A0ABD6B4Y6"/>
<sequence>MLLQSGLLGPETLPLLLVAAGIALSIAEALAPGAHFVVVGVSLLGAGLVGLLLGPVATPFVLAGLVLLFGIVTLYGYRELDIYGGKGQAQTSSSSDLKGQTARVTSRVTPSEGEVKIENGGFNPYYSARTIEGEIPEGEEVMVIDPGGGNVVTVESLGAVEGSLDRELERARAENAQEAADDGETDDPAEDDATTDDAPTDSGWTGRPDSTDADEERETETN</sequence>
<comment type="caution">
    <text evidence="3">The sequence shown here is derived from an EMBL/GenBank/DDBJ whole genome shotgun (WGS) entry which is preliminary data.</text>
</comment>
<keyword evidence="2" id="KW-0472">Membrane</keyword>
<feature type="transmembrane region" description="Helical" evidence="2">
    <location>
        <begin position="36"/>
        <end position="54"/>
    </location>
</feature>
<feature type="transmembrane region" description="Helical" evidence="2">
    <location>
        <begin position="12"/>
        <end position="31"/>
    </location>
</feature>
<feature type="compositionally biased region" description="Polar residues" evidence="1">
    <location>
        <begin position="88"/>
        <end position="109"/>
    </location>
</feature>
<dbReference type="PANTHER" id="PTHR33507">
    <property type="entry name" value="INNER MEMBRANE PROTEIN YBBJ"/>
    <property type="match status" value="1"/>
</dbReference>
<feature type="region of interest" description="Disordered" evidence="1">
    <location>
        <begin position="87"/>
        <end position="116"/>
    </location>
</feature>
<feature type="compositionally biased region" description="Acidic residues" evidence="1">
    <location>
        <begin position="211"/>
        <end position="222"/>
    </location>
</feature>
<dbReference type="PANTHER" id="PTHR33507:SF3">
    <property type="entry name" value="INNER MEMBRANE PROTEIN YBBJ"/>
    <property type="match status" value="1"/>
</dbReference>
<feature type="region of interest" description="Disordered" evidence="1">
    <location>
        <begin position="171"/>
        <end position="222"/>
    </location>
</feature>
<reference evidence="3 4" key="1">
    <citation type="journal article" date="2019" name="Int. J. Syst. Evol. Microbiol.">
        <title>The Global Catalogue of Microorganisms (GCM) 10K type strain sequencing project: providing services to taxonomists for standard genome sequencing and annotation.</title>
        <authorList>
            <consortium name="The Broad Institute Genomics Platform"/>
            <consortium name="The Broad Institute Genome Sequencing Center for Infectious Disease"/>
            <person name="Wu L."/>
            <person name="Ma J."/>
        </authorList>
    </citation>
    <scope>NUCLEOTIDE SEQUENCE [LARGE SCALE GENOMIC DNA]</scope>
    <source>
        <strain evidence="3 4">CGMCC 1.12285</strain>
    </source>
</reference>
<dbReference type="Gene3D" id="2.40.50.140">
    <property type="entry name" value="Nucleic acid-binding proteins"/>
    <property type="match status" value="1"/>
</dbReference>
<keyword evidence="2" id="KW-0812">Transmembrane</keyword>
<protein>
    <submittedName>
        <fullName evidence="3">NfeD family protein</fullName>
    </submittedName>
</protein>
<dbReference type="EMBL" id="JBHUDH010000033">
    <property type="protein sequence ID" value="MFD1525489.1"/>
    <property type="molecule type" value="Genomic_DNA"/>
</dbReference>
<evidence type="ECO:0000256" key="2">
    <source>
        <dbReference type="SAM" id="Phobius"/>
    </source>
</evidence>
<feature type="transmembrane region" description="Helical" evidence="2">
    <location>
        <begin position="60"/>
        <end position="77"/>
    </location>
</feature>
<dbReference type="InterPro" id="IPR012340">
    <property type="entry name" value="NA-bd_OB-fold"/>
</dbReference>
<dbReference type="RefSeq" id="WP_379731008.1">
    <property type="nucleotide sequence ID" value="NZ_JBHSWZ010000043.1"/>
</dbReference>
<gene>
    <name evidence="3" type="ORF">ACFR9S_04125</name>
</gene>
<dbReference type="InterPro" id="IPR052165">
    <property type="entry name" value="Membrane_assoc_protease"/>
</dbReference>
<organism evidence="3 4">
    <name type="scientific">Halolamina salina</name>
    <dbReference type="NCBI Taxonomy" id="1220023"/>
    <lineage>
        <taxon>Archaea</taxon>
        <taxon>Methanobacteriati</taxon>
        <taxon>Methanobacteriota</taxon>
        <taxon>Stenosarchaea group</taxon>
        <taxon>Halobacteria</taxon>
        <taxon>Halobacteriales</taxon>
        <taxon>Haloferacaceae</taxon>
    </lineage>
</organism>
<evidence type="ECO:0000313" key="4">
    <source>
        <dbReference type="Proteomes" id="UP001597111"/>
    </source>
</evidence>
<accession>A0ABD6B4Y6</accession>